<protein>
    <recommendedName>
        <fullName evidence="4">BACON domain-containing protein</fullName>
    </recommendedName>
</protein>
<gene>
    <name evidence="2" type="ORF">HMPREF1981_02098</name>
</gene>
<evidence type="ECO:0000313" key="2">
    <source>
        <dbReference type="EMBL" id="ERI84856.1"/>
    </source>
</evidence>
<dbReference type="EMBL" id="AWSV01000112">
    <property type="protein sequence ID" value="ERI84856.1"/>
    <property type="molecule type" value="Genomic_DNA"/>
</dbReference>
<dbReference type="AlphaFoldDB" id="U2DYB1"/>
<comment type="caution">
    <text evidence="2">The sequence shown here is derived from an EMBL/GenBank/DDBJ whole genome shotgun (WGS) entry which is preliminary data.</text>
</comment>
<evidence type="ECO:0000313" key="3">
    <source>
        <dbReference type="Proteomes" id="UP000016496"/>
    </source>
</evidence>
<organism evidence="2 3">
    <name type="scientific">Bacteroides pyogenes F0041</name>
    <dbReference type="NCBI Taxonomy" id="1321819"/>
    <lineage>
        <taxon>Bacteria</taxon>
        <taxon>Pseudomonadati</taxon>
        <taxon>Bacteroidota</taxon>
        <taxon>Bacteroidia</taxon>
        <taxon>Bacteroidales</taxon>
        <taxon>Bacteroidaceae</taxon>
        <taxon>Bacteroides</taxon>
    </lineage>
</organism>
<dbReference type="PATRIC" id="fig|1321819.3.peg.1934"/>
<dbReference type="Proteomes" id="UP000016496">
    <property type="component" value="Unassembled WGS sequence"/>
</dbReference>
<evidence type="ECO:0000256" key="1">
    <source>
        <dbReference type="SAM" id="MobiDB-lite"/>
    </source>
</evidence>
<proteinExistence type="predicted"/>
<name>U2DYB1_9BACE</name>
<evidence type="ECO:0008006" key="4">
    <source>
        <dbReference type="Google" id="ProtNLM"/>
    </source>
</evidence>
<feature type="region of interest" description="Disordered" evidence="1">
    <location>
        <begin position="289"/>
        <end position="311"/>
    </location>
</feature>
<accession>U2DYB1</accession>
<sequence>MNKRMKIKSRISGLAGLVRASRLGRRHVSVALWVAMATVLTTACSDDSKQPAPQADGHTAVIYLNFKTAAAKPYSGMQASQKPGMSVTELWMDADTADSAPTEEKTTAGTTRAPMTRAVDETGIQTVDVLSFKTDPADPTDIKKGTFFYRSRGVYTQITPGQGRVEVKLMGSPEAQTLVVLANARTQVDALGAVYGEQKEAVMSRLTFDVAMEVSPDLTNGIPMWGELPNEVVGEGFSPSGAPKEVTMIRSVAKFTLVNPPQSDPKGFFFYYDQLRLYNYRKKGRIAPDNYNRTDSKVNAPTVPAGARPPRGTFVQLNSEVSPGRIGIYEGKQKSFYLCEVDNNVHPSGGNALDDLCLIVYVKSHGTGFIPPKPQRHGYYRLDFKDYGTGVRMDILRNHEYKIQVESVEGLPADTPEEAFKGNHTLKCRIVPWNEVQEEVKVPGNKRLTVDQRSITLTDQNIAIGKALTITTENTGGWQIDPLTVPAWATITGDLNSTTDGTSTITIKTKEANKFQSAKLKLTAGGAEMGIWIQQRGKLPIEYVAEHNIAGGFGSLRWANNDNNSDSGLYSNYDATGISNYAPPNNICANVFNEPLLKDQYHLPTTEEWTCVFTYSSAGAFFQRPAPTSTLNVNEACEIYATNPTHKRTYASDYYTRGNDGITYALRFKKGTGAPDNDDNDHSLTTHPLASNDDLLCAYRYERVGSWTLNSSTSRVIVTVRYVGPGFAGNINTISNEAWWNNNKKEDIQRIFPICGRKEYQSDNIRDRGVRADYWAGGRFVVRWGLINAWGPNIREDALYTHVLHKRENMLSIRPFSNN</sequence>
<reference evidence="2 3" key="1">
    <citation type="submission" date="2013-08" db="EMBL/GenBank/DDBJ databases">
        <authorList>
            <person name="Weinstock G."/>
            <person name="Sodergren E."/>
            <person name="Wylie T."/>
            <person name="Fulton L."/>
            <person name="Fulton R."/>
            <person name="Fronick C."/>
            <person name="O'Laughlin M."/>
            <person name="Godfrey J."/>
            <person name="Miner T."/>
            <person name="Herter B."/>
            <person name="Appelbaum E."/>
            <person name="Cordes M."/>
            <person name="Lek S."/>
            <person name="Wollam A."/>
            <person name="Pepin K.H."/>
            <person name="Palsikar V.B."/>
            <person name="Mitreva M."/>
            <person name="Wilson R.K."/>
        </authorList>
    </citation>
    <scope>NUCLEOTIDE SEQUENCE [LARGE SCALE GENOMIC DNA]</scope>
    <source>
        <strain evidence="2 3">F0041</strain>
    </source>
</reference>
<dbReference type="HOGENOM" id="CLU_345047_0_0_10"/>